<keyword evidence="3" id="KW-1185">Reference proteome</keyword>
<evidence type="ECO:0000313" key="3">
    <source>
        <dbReference type="Proteomes" id="UP001285244"/>
    </source>
</evidence>
<dbReference type="Proteomes" id="UP001285244">
    <property type="component" value="Unassembled WGS sequence"/>
</dbReference>
<evidence type="ECO:0000313" key="2">
    <source>
        <dbReference type="EMBL" id="MDX8416724.1"/>
    </source>
</evidence>
<gene>
    <name evidence="2" type="ORF">MOZ64_02545</name>
</gene>
<evidence type="ECO:0000259" key="1">
    <source>
        <dbReference type="Pfam" id="PF01863"/>
    </source>
</evidence>
<feature type="domain" description="YgjP-like metallopeptidase" evidence="1">
    <location>
        <begin position="12"/>
        <end position="200"/>
    </location>
</feature>
<dbReference type="EMBL" id="JALBUS010000003">
    <property type="protein sequence ID" value="MDX8416724.1"/>
    <property type="molecule type" value="Genomic_DNA"/>
</dbReference>
<dbReference type="CDD" id="cd07344">
    <property type="entry name" value="M48_yhfN_like"/>
    <property type="match status" value="1"/>
</dbReference>
<dbReference type="PANTHER" id="PTHR30399:SF1">
    <property type="entry name" value="UTP PYROPHOSPHATASE"/>
    <property type="match status" value="1"/>
</dbReference>
<comment type="caution">
    <text evidence="2">The sequence shown here is derived from an EMBL/GenBank/DDBJ whole genome shotgun (WGS) entry which is preliminary data.</text>
</comment>
<dbReference type="InterPro" id="IPR053136">
    <property type="entry name" value="UTP_pyrophosphatase-like"/>
</dbReference>
<dbReference type="PANTHER" id="PTHR30399">
    <property type="entry name" value="UNCHARACTERIZED PROTEIN YGJP"/>
    <property type="match status" value="1"/>
</dbReference>
<dbReference type="InterPro" id="IPR002725">
    <property type="entry name" value="YgjP-like_metallopeptidase"/>
</dbReference>
<dbReference type="Pfam" id="PF01863">
    <property type="entry name" value="YgjP-like"/>
    <property type="match status" value="1"/>
</dbReference>
<accession>A0ABU4WKD6</accession>
<reference evidence="2 3" key="1">
    <citation type="submission" date="2022-03" db="EMBL/GenBank/DDBJ databases">
        <title>Novel taxa within the pig intestine.</title>
        <authorList>
            <person name="Wylensek D."/>
            <person name="Bishof K."/>
            <person name="Afrizal A."/>
            <person name="Clavel T."/>
        </authorList>
    </citation>
    <scope>NUCLEOTIDE SEQUENCE [LARGE SCALE GENOMIC DNA]</scope>
    <source>
        <strain evidence="2 3">Cla-KB-P134</strain>
    </source>
</reference>
<name>A0ABU4WKD6_9FIRM</name>
<proteinExistence type="predicted"/>
<dbReference type="Gene3D" id="3.30.2010.10">
    <property type="entry name" value="Metalloproteases ('zincins'), catalytic domain"/>
    <property type="match status" value="1"/>
</dbReference>
<dbReference type="RefSeq" id="WP_320325055.1">
    <property type="nucleotide sequence ID" value="NZ_JALBUS010000003.1"/>
</dbReference>
<organism evidence="2 3">
    <name type="scientific">Absicoccus intestinalis</name>
    <dbReference type="NCBI Taxonomy" id="2926319"/>
    <lineage>
        <taxon>Bacteria</taxon>
        <taxon>Bacillati</taxon>
        <taxon>Bacillota</taxon>
        <taxon>Erysipelotrichia</taxon>
        <taxon>Erysipelotrichales</taxon>
        <taxon>Erysipelotrichaceae</taxon>
        <taxon>Absicoccus</taxon>
    </lineage>
</organism>
<sequence>MEYQWIKNKRYKNVSIRIKEGQIIVTSPTQTSKDFVDAFVQDHRQWIQKHLVAYDAIPRIHPGMTLFLLERPYTVMEGNVCAIDSEEETITINGNEKHWQALLKALAQKQITPRFRQWEQAMGYTGLTVRYGYYASKWGSCRKDTGSIAINTKLLFVDWEEVDSVLVHELCHMKYPNHSQAFYQEVLEWMPNYWKVHKHLIHRSIPIFEQKG</sequence>
<protein>
    <submittedName>
        <fullName evidence="2">M48 family metallopeptidase</fullName>
    </submittedName>
</protein>